<sequence>DQGWEIRQAAVEVLASLGPELGGPFATDVAALLKDEDMDVRRAAVEALETLDLRR</sequence>
<dbReference type="Pfam" id="PF13646">
    <property type="entry name" value="HEAT_2"/>
    <property type="match status" value="1"/>
</dbReference>
<dbReference type="OrthoDB" id="3136213at2759"/>
<evidence type="ECO:0008006" key="3">
    <source>
        <dbReference type="Google" id="ProtNLM"/>
    </source>
</evidence>
<dbReference type="InterPro" id="IPR011989">
    <property type="entry name" value="ARM-like"/>
</dbReference>
<dbReference type="AlphaFoldDB" id="A0A813H4R7"/>
<name>A0A813H4R7_POLGL</name>
<reference evidence="1" key="1">
    <citation type="submission" date="2021-02" db="EMBL/GenBank/DDBJ databases">
        <authorList>
            <person name="Dougan E. K."/>
            <person name="Rhodes N."/>
            <person name="Thang M."/>
            <person name="Chan C."/>
        </authorList>
    </citation>
    <scope>NUCLEOTIDE SEQUENCE</scope>
</reference>
<keyword evidence="2" id="KW-1185">Reference proteome</keyword>
<accession>A0A813H4R7</accession>
<organism evidence="1 2">
    <name type="scientific">Polarella glacialis</name>
    <name type="common">Dinoflagellate</name>
    <dbReference type="NCBI Taxonomy" id="89957"/>
    <lineage>
        <taxon>Eukaryota</taxon>
        <taxon>Sar</taxon>
        <taxon>Alveolata</taxon>
        <taxon>Dinophyceae</taxon>
        <taxon>Suessiales</taxon>
        <taxon>Suessiaceae</taxon>
        <taxon>Polarella</taxon>
    </lineage>
</organism>
<dbReference type="EMBL" id="CAJNNV010030526">
    <property type="protein sequence ID" value="CAE8632801.1"/>
    <property type="molecule type" value="Genomic_DNA"/>
</dbReference>
<dbReference type="SUPFAM" id="SSF48371">
    <property type="entry name" value="ARM repeat"/>
    <property type="match status" value="1"/>
</dbReference>
<dbReference type="Gene3D" id="1.25.10.10">
    <property type="entry name" value="Leucine-rich Repeat Variant"/>
    <property type="match status" value="1"/>
</dbReference>
<evidence type="ECO:0000313" key="1">
    <source>
        <dbReference type="EMBL" id="CAE8632801.1"/>
    </source>
</evidence>
<gene>
    <name evidence="1" type="ORF">PGLA1383_LOCUS48731</name>
</gene>
<evidence type="ECO:0000313" key="2">
    <source>
        <dbReference type="Proteomes" id="UP000654075"/>
    </source>
</evidence>
<feature type="non-terminal residue" evidence="1">
    <location>
        <position position="1"/>
    </location>
</feature>
<protein>
    <recommendedName>
        <fullName evidence="3">HEAT repeat domain-containing protein</fullName>
    </recommendedName>
</protein>
<proteinExistence type="predicted"/>
<comment type="caution">
    <text evidence="1">The sequence shown here is derived from an EMBL/GenBank/DDBJ whole genome shotgun (WGS) entry which is preliminary data.</text>
</comment>
<dbReference type="InterPro" id="IPR016024">
    <property type="entry name" value="ARM-type_fold"/>
</dbReference>
<dbReference type="Proteomes" id="UP000654075">
    <property type="component" value="Unassembled WGS sequence"/>
</dbReference>